<sequence>MSLSHAFCAAWFCVCIPTHRSGSSVSPSLSPRSVPRAAPRGRVRLYFMHGCAAARGARALHTVQPNIFFCKGGTAATGECLDMVRRTCSFWLRFLMALFPFQLRSLRAQVQHAVGPARIVRTGGYMWECCFRISTRCLLLGCALHLIRLGLPSLCARRRLPARIAC</sequence>
<dbReference type="Proteomes" id="UP000054270">
    <property type="component" value="Unassembled WGS sequence"/>
</dbReference>
<gene>
    <name evidence="1" type="ORF">HYPSUDRAFT_458596</name>
</gene>
<organism evidence="1 2">
    <name type="scientific">Hypholoma sublateritium (strain FD-334 SS-4)</name>
    <dbReference type="NCBI Taxonomy" id="945553"/>
    <lineage>
        <taxon>Eukaryota</taxon>
        <taxon>Fungi</taxon>
        <taxon>Dikarya</taxon>
        <taxon>Basidiomycota</taxon>
        <taxon>Agaricomycotina</taxon>
        <taxon>Agaricomycetes</taxon>
        <taxon>Agaricomycetidae</taxon>
        <taxon>Agaricales</taxon>
        <taxon>Agaricineae</taxon>
        <taxon>Strophariaceae</taxon>
        <taxon>Hypholoma</taxon>
    </lineage>
</organism>
<evidence type="ECO:0000313" key="2">
    <source>
        <dbReference type="Proteomes" id="UP000054270"/>
    </source>
</evidence>
<dbReference type="EMBL" id="KN817687">
    <property type="protein sequence ID" value="KJA14269.1"/>
    <property type="molecule type" value="Genomic_DNA"/>
</dbReference>
<reference evidence="2" key="1">
    <citation type="submission" date="2014-04" db="EMBL/GenBank/DDBJ databases">
        <title>Evolutionary Origins and Diversification of the Mycorrhizal Mutualists.</title>
        <authorList>
            <consortium name="DOE Joint Genome Institute"/>
            <consortium name="Mycorrhizal Genomics Consortium"/>
            <person name="Kohler A."/>
            <person name="Kuo A."/>
            <person name="Nagy L.G."/>
            <person name="Floudas D."/>
            <person name="Copeland A."/>
            <person name="Barry K.W."/>
            <person name="Cichocki N."/>
            <person name="Veneault-Fourrey C."/>
            <person name="LaButti K."/>
            <person name="Lindquist E.A."/>
            <person name="Lipzen A."/>
            <person name="Lundell T."/>
            <person name="Morin E."/>
            <person name="Murat C."/>
            <person name="Riley R."/>
            <person name="Ohm R."/>
            <person name="Sun H."/>
            <person name="Tunlid A."/>
            <person name="Henrissat B."/>
            <person name="Grigoriev I.V."/>
            <person name="Hibbett D.S."/>
            <person name="Martin F."/>
        </authorList>
    </citation>
    <scope>NUCLEOTIDE SEQUENCE [LARGE SCALE GENOMIC DNA]</scope>
    <source>
        <strain evidence="2">FD-334 SS-4</strain>
    </source>
</reference>
<keyword evidence="2" id="KW-1185">Reference proteome</keyword>
<proteinExistence type="predicted"/>
<accession>A0A0D2N531</accession>
<name>A0A0D2N531_HYPSF</name>
<evidence type="ECO:0000313" key="1">
    <source>
        <dbReference type="EMBL" id="KJA14269.1"/>
    </source>
</evidence>
<dbReference type="AlphaFoldDB" id="A0A0D2N531"/>
<protein>
    <submittedName>
        <fullName evidence="1">Uncharacterized protein</fullName>
    </submittedName>
</protein>